<reference evidence="1 2" key="1">
    <citation type="journal article" date="2016" name="Genome Announc.">
        <title>Draft Whole-Genome Sequence of Trichoderma gamsii T6085, a Promising Biocontrol Agent of Fusarium Head Blight on Wheat.</title>
        <authorList>
            <person name="Baroncelli R."/>
            <person name="Zapparata A."/>
            <person name="Piaggeschi G."/>
            <person name="Sarrocco S."/>
            <person name="Vannacci G."/>
        </authorList>
    </citation>
    <scope>NUCLEOTIDE SEQUENCE [LARGE SCALE GENOMIC DNA]</scope>
    <source>
        <strain evidence="1 2">T6085</strain>
    </source>
</reference>
<organism evidence="1 2">
    <name type="scientific">Trichoderma gamsii</name>
    <dbReference type="NCBI Taxonomy" id="398673"/>
    <lineage>
        <taxon>Eukaryota</taxon>
        <taxon>Fungi</taxon>
        <taxon>Dikarya</taxon>
        <taxon>Ascomycota</taxon>
        <taxon>Pezizomycotina</taxon>
        <taxon>Sordariomycetes</taxon>
        <taxon>Hypocreomycetidae</taxon>
        <taxon>Hypocreales</taxon>
        <taxon>Hypocreaceae</taxon>
        <taxon>Trichoderma</taxon>
    </lineage>
</organism>
<comment type="caution">
    <text evidence="1">The sequence shown here is derived from an EMBL/GenBank/DDBJ whole genome shotgun (WGS) entry which is preliminary data.</text>
</comment>
<dbReference type="STRING" id="398673.A0A2P4ZN88"/>
<dbReference type="AlphaFoldDB" id="A0A2P4ZN88"/>
<gene>
    <name evidence="1" type="ORF">TGAM01_v205198</name>
</gene>
<sequence>MASSKPSNIDDRECIHLHPQCSACNTVFSGDDHVVALLCNNNSVRGYNGYAGGYYSVRELPMPEGVDFCIEGSRHGPCNATDESVTVHLDCIRLFGKTCSAQDKFRRLWIAGTRMYPWRDTQSLMLDPVLYAPTDMISSAAGFQRTLLPEVAGLIGSHLQSNHTLLRFCKVIQLARYLSLAEPGKAVTYPLCEVLSWSRGTSPILAKQGQIIDRRMRLTIDSRGIKSIERVSDSPDGENVTGSSRSSHAYIVEPVERLSGVGIEFQVSLPSTLFTCRLTKPYLSARNEPSTCSDICKHPDLEHPVAACPSATCTLYTLRQIPT</sequence>
<dbReference type="Proteomes" id="UP000054821">
    <property type="component" value="Unassembled WGS sequence"/>
</dbReference>
<dbReference type="RefSeq" id="XP_024405627.1">
    <property type="nucleotide sequence ID" value="XM_024549594.1"/>
</dbReference>
<dbReference type="GeneID" id="36347570"/>
<keyword evidence="2" id="KW-1185">Reference proteome</keyword>
<evidence type="ECO:0000313" key="2">
    <source>
        <dbReference type="Proteomes" id="UP000054821"/>
    </source>
</evidence>
<dbReference type="EMBL" id="JPDN02000016">
    <property type="protein sequence ID" value="PON25761.1"/>
    <property type="molecule type" value="Genomic_DNA"/>
</dbReference>
<name>A0A2P4ZN88_9HYPO</name>
<accession>A0A2P4ZN88</accession>
<protein>
    <submittedName>
        <fullName evidence="1">Uncharacterized protein</fullName>
    </submittedName>
</protein>
<proteinExistence type="predicted"/>
<evidence type="ECO:0000313" key="1">
    <source>
        <dbReference type="EMBL" id="PON25761.1"/>
    </source>
</evidence>